<feature type="region of interest" description="Disordered" evidence="1">
    <location>
        <begin position="136"/>
        <end position="162"/>
    </location>
</feature>
<accession>A0A9W6NBW8</accession>
<dbReference type="Proteomes" id="UP001143330">
    <property type="component" value="Unassembled WGS sequence"/>
</dbReference>
<dbReference type="Pfam" id="PF13358">
    <property type="entry name" value="DDE_3"/>
    <property type="match status" value="1"/>
</dbReference>
<dbReference type="InterPro" id="IPR036397">
    <property type="entry name" value="RNaseH_sf"/>
</dbReference>
<dbReference type="GO" id="GO:0003676">
    <property type="term" value="F:nucleic acid binding"/>
    <property type="evidence" value="ECO:0007669"/>
    <property type="project" value="InterPro"/>
</dbReference>
<dbReference type="PANTHER" id="PTHR46564:SF1">
    <property type="entry name" value="TRANSPOSASE"/>
    <property type="match status" value="1"/>
</dbReference>
<evidence type="ECO:0000313" key="3">
    <source>
        <dbReference type="EMBL" id="GLK85032.1"/>
    </source>
</evidence>
<keyword evidence="4" id="KW-1185">Reference proteome</keyword>
<evidence type="ECO:0000259" key="2">
    <source>
        <dbReference type="Pfam" id="PF13358"/>
    </source>
</evidence>
<evidence type="ECO:0000256" key="1">
    <source>
        <dbReference type="SAM" id="MobiDB-lite"/>
    </source>
</evidence>
<sequence length="162" mass="17745">MARRHGRCRRGERLRVGVPHGHWKTTTFVGALTLRGFIAPWVLDGPINRDAFETYVAKLLVPELRLGDVVVMDNLSSHKGPRVREMIEAVGAELRYLPPYSPDFNPIENAFAKLKALLRKAAERTVNGLWDAIAASSTSSRPPSAPTTSAPPATTQPDGIPL</sequence>
<protein>
    <recommendedName>
        <fullName evidence="2">Tc1-like transposase DDE domain-containing protein</fullName>
    </recommendedName>
</protein>
<dbReference type="AlphaFoldDB" id="A0A9W6NBW8"/>
<dbReference type="InterPro" id="IPR038717">
    <property type="entry name" value="Tc1-like_DDE_dom"/>
</dbReference>
<dbReference type="NCBIfam" id="NF033545">
    <property type="entry name" value="transpos_IS630"/>
    <property type="match status" value="1"/>
</dbReference>
<evidence type="ECO:0000313" key="4">
    <source>
        <dbReference type="Proteomes" id="UP001143330"/>
    </source>
</evidence>
<reference evidence="3" key="2">
    <citation type="submission" date="2023-01" db="EMBL/GenBank/DDBJ databases">
        <authorList>
            <person name="Sun Q."/>
            <person name="Evtushenko L."/>
        </authorList>
    </citation>
    <scope>NUCLEOTIDE SEQUENCE</scope>
    <source>
        <strain evidence="3">VKM B-2789</strain>
    </source>
</reference>
<dbReference type="InterPro" id="IPR047655">
    <property type="entry name" value="Transpos_IS630-like"/>
</dbReference>
<feature type="domain" description="Tc1-like transposase DDE" evidence="2">
    <location>
        <begin position="2"/>
        <end position="120"/>
    </location>
</feature>
<gene>
    <name evidence="3" type="ORF">GCM10017653_31020</name>
</gene>
<comment type="caution">
    <text evidence="3">The sequence shown here is derived from an EMBL/GenBank/DDBJ whole genome shotgun (WGS) entry which is preliminary data.</text>
</comment>
<organism evidence="3 4">
    <name type="scientific">Ancylobacter defluvii</name>
    <dbReference type="NCBI Taxonomy" id="1282440"/>
    <lineage>
        <taxon>Bacteria</taxon>
        <taxon>Pseudomonadati</taxon>
        <taxon>Pseudomonadota</taxon>
        <taxon>Alphaproteobacteria</taxon>
        <taxon>Hyphomicrobiales</taxon>
        <taxon>Xanthobacteraceae</taxon>
        <taxon>Ancylobacter</taxon>
    </lineage>
</organism>
<dbReference type="EMBL" id="BSFM01000014">
    <property type="protein sequence ID" value="GLK85032.1"/>
    <property type="molecule type" value="Genomic_DNA"/>
</dbReference>
<dbReference type="PANTHER" id="PTHR46564">
    <property type="entry name" value="TRANSPOSASE"/>
    <property type="match status" value="1"/>
</dbReference>
<proteinExistence type="predicted"/>
<feature type="compositionally biased region" description="Low complexity" evidence="1">
    <location>
        <begin position="136"/>
        <end position="155"/>
    </location>
</feature>
<dbReference type="Gene3D" id="3.30.420.10">
    <property type="entry name" value="Ribonuclease H-like superfamily/Ribonuclease H"/>
    <property type="match status" value="1"/>
</dbReference>
<reference evidence="3" key="1">
    <citation type="journal article" date="2014" name="Int. J. Syst. Evol. Microbiol.">
        <title>Complete genome sequence of Corynebacterium casei LMG S-19264T (=DSM 44701T), isolated from a smear-ripened cheese.</title>
        <authorList>
            <consortium name="US DOE Joint Genome Institute (JGI-PGF)"/>
            <person name="Walter F."/>
            <person name="Albersmeier A."/>
            <person name="Kalinowski J."/>
            <person name="Ruckert C."/>
        </authorList>
    </citation>
    <scope>NUCLEOTIDE SEQUENCE</scope>
    <source>
        <strain evidence="3">VKM B-2789</strain>
    </source>
</reference>
<name>A0A9W6NBW8_9HYPH</name>